<proteinExistence type="predicted"/>
<dbReference type="InterPro" id="IPR038437">
    <property type="entry name" value="GINS_Psf3_sf"/>
</dbReference>
<dbReference type="OMA" id="LICIKWG"/>
<dbReference type="SUPFAM" id="SSF160059">
    <property type="entry name" value="PriA/YqbF domain"/>
    <property type="match status" value="1"/>
</dbReference>
<evidence type="ECO:0000313" key="2">
    <source>
        <dbReference type="Proteomes" id="UP000694562"/>
    </source>
</evidence>
<reference evidence="1" key="2">
    <citation type="submission" date="2025-09" db="UniProtKB">
        <authorList>
            <consortium name="Ensembl"/>
        </authorList>
    </citation>
    <scope>IDENTIFICATION</scope>
</reference>
<accession>A0A8C4UU88</accession>
<organism evidence="1 2">
    <name type="scientific">Falco tinnunculus</name>
    <name type="common">Common kestrel</name>
    <dbReference type="NCBI Taxonomy" id="100819"/>
    <lineage>
        <taxon>Eukaryota</taxon>
        <taxon>Metazoa</taxon>
        <taxon>Chordata</taxon>
        <taxon>Craniata</taxon>
        <taxon>Vertebrata</taxon>
        <taxon>Euteleostomi</taxon>
        <taxon>Archelosauria</taxon>
        <taxon>Archosauria</taxon>
        <taxon>Dinosauria</taxon>
        <taxon>Saurischia</taxon>
        <taxon>Theropoda</taxon>
        <taxon>Coelurosauria</taxon>
        <taxon>Aves</taxon>
        <taxon>Neognathae</taxon>
        <taxon>Neoaves</taxon>
        <taxon>Telluraves</taxon>
        <taxon>Australaves</taxon>
        <taxon>Falconiformes</taxon>
        <taxon>Falconidae</taxon>
        <taxon>Falco</taxon>
    </lineage>
</organism>
<dbReference type="Proteomes" id="UP000694562">
    <property type="component" value="Unplaced"/>
</dbReference>
<dbReference type="OrthoDB" id="10251744at2759"/>
<sequence>MADAYLPVGPGLGLEENFLSLDDILMSQEKLPGRAESALPRLAFALGQGAGTAKEESFRWNCRRFTRKPGGRCSAPMLMWLICIKWGHTTTDLAPSS</sequence>
<reference evidence="1" key="1">
    <citation type="submission" date="2025-08" db="UniProtKB">
        <authorList>
            <consortium name="Ensembl"/>
        </authorList>
    </citation>
    <scope>IDENTIFICATION</scope>
</reference>
<keyword evidence="2" id="KW-1185">Reference proteome</keyword>
<dbReference type="Ensembl" id="ENSFTIT00000018426.1">
    <property type="protein sequence ID" value="ENSFTIP00000017685.1"/>
    <property type="gene ID" value="ENSFTIG00000011711.1"/>
</dbReference>
<dbReference type="Gene3D" id="1.20.58.2050">
    <property type="match status" value="1"/>
</dbReference>
<protein>
    <submittedName>
        <fullName evidence="1">Uncharacterized protein</fullName>
    </submittedName>
</protein>
<evidence type="ECO:0000313" key="1">
    <source>
        <dbReference type="Ensembl" id="ENSFTIP00000017685.1"/>
    </source>
</evidence>
<name>A0A8C4UU88_FALTI</name>
<dbReference type="AlphaFoldDB" id="A0A8C4UU88"/>